<evidence type="ECO:0000313" key="2">
    <source>
        <dbReference type="EMBL" id="POM74966.1"/>
    </source>
</evidence>
<accession>A0A2P4YAW0</accession>
<feature type="non-terminal residue" evidence="2">
    <location>
        <position position="170"/>
    </location>
</feature>
<keyword evidence="1" id="KW-0175">Coiled coil</keyword>
<protein>
    <submittedName>
        <fullName evidence="2">Lipid binding protein</fullName>
    </submittedName>
</protein>
<sequence>MLSVTFTPDQLFSVVPLPRCHFPKSFARLKASGIQTSSVGSTTDMASNPVEDDARELLILERQRTAALELERLHDVKSEKEKLALEVEREEELLTNNLQKKLNQLRKEKVDLENKLENEQEYIVNRLSKQLEAARAEKERLLQELQNEDNGVRKALESQVAKILHEKVHL</sequence>
<dbReference type="PANTHER" id="PTHR15276:SF0">
    <property type="entry name" value="COILED-COIL DOMAIN-CONTAINING PROTEIN 6"/>
    <property type="match status" value="1"/>
</dbReference>
<dbReference type="EMBL" id="NCKW01004204">
    <property type="protein sequence ID" value="POM74966.1"/>
    <property type="molecule type" value="Genomic_DNA"/>
</dbReference>
<dbReference type="InterPro" id="IPR019152">
    <property type="entry name" value="DUF2046"/>
</dbReference>
<gene>
    <name evidence="2" type="ORF">PHPALM_7991</name>
</gene>
<dbReference type="PANTHER" id="PTHR15276">
    <property type="entry name" value="H4 D10S170 PROTEIN-RELATED"/>
    <property type="match status" value="1"/>
</dbReference>
<evidence type="ECO:0000313" key="3">
    <source>
        <dbReference type="Proteomes" id="UP000237271"/>
    </source>
</evidence>
<dbReference type="Pfam" id="PF09755">
    <property type="entry name" value="DUF2046"/>
    <property type="match status" value="1"/>
</dbReference>
<evidence type="ECO:0000256" key="1">
    <source>
        <dbReference type="SAM" id="Coils"/>
    </source>
</evidence>
<keyword evidence="3" id="KW-1185">Reference proteome</keyword>
<reference evidence="2 3" key="1">
    <citation type="journal article" date="2017" name="Genome Biol. Evol.">
        <title>Phytophthora megakarya and P. palmivora, closely related causal agents of cacao black pod rot, underwent increases in genome sizes and gene numbers by different mechanisms.</title>
        <authorList>
            <person name="Ali S.S."/>
            <person name="Shao J."/>
            <person name="Lary D.J."/>
            <person name="Kronmiller B."/>
            <person name="Shen D."/>
            <person name="Strem M.D."/>
            <person name="Amoako-Attah I."/>
            <person name="Akrofi A.Y."/>
            <person name="Begoude B.A."/>
            <person name="Ten Hoopen G.M."/>
            <person name="Coulibaly K."/>
            <person name="Kebe B.I."/>
            <person name="Melnick R.L."/>
            <person name="Guiltinan M.J."/>
            <person name="Tyler B.M."/>
            <person name="Meinhardt L.W."/>
            <person name="Bailey B.A."/>
        </authorList>
    </citation>
    <scope>NUCLEOTIDE SEQUENCE [LARGE SCALE GENOMIC DNA]</scope>
    <source>
        <strain evidence="3">sbr112.9</strain>
    </source>
</reference>
<proteinExistence type="predicted"/>
<organism evidence="2 3">
    <name type="scientific">Phytophthora palmivora</name>
    <dbReference type="NCBI Taxonomy" id="4796"/>
    <lineage>
        <taxon>Eukaryota</taxon>
        <taxon>Sar</taxon>
        <taxon>Stramenopiles</taxon>
        <taxon>Oomycota</taxon>
        <taxon>Peronosporomycetes</taxon>
        <taxon>Peronosporales</taxon>
        <taxon>Peronosporaceae</taxon>
        <taxon>Phytophthora</taxon>
    </lineage>
</organism>
<feature type="coiled-coil region" evidence="1">
    <location>
        <begin position="70"/>
        <end position="155"/>
    </location>
</feature>
<name>A0A2P4YAW0_9STRA</name>
<comment type="caution">
    <text evidence="2">The sequence shown here is derived from an EMBL/GenBank/DDBJ whole genome shotgun (WGS) entry which is preliminary data.</text>
</comment>
<dbReference type="AlphaFoldDB" id="A0A2P4YAW0"/>
<dbReference type="OrthoDB" id="78858at2759"/>
<dbReference type="Proteomes" id="UP000237271">
    <property type="component" value="Unassembled WGS sequence"/>
</dbReference>